<accession>A0ABT7DMP4</accession>
<dbReference type="RefSeq" id="WP_283831177.1">
    <property type="nucleotide sequence ID" value="NZ_JASJEU010000006.1"/>
</dbReference>
<sequence>MDQTSVLIVEDDADISGIVTEHLGRAGYACTQAFSGTEARLVLEGAVARGERFDVVVCDLMLPGLPGEDIVRLIRATDAATPIIVTSARTAASVKIDLLKLGADDYLAKPFDLDELLARIEVQLRHRGRPLAPQPGNDVLRVGAWTLDRAARTLVANGAEISLTRTEFNIVELLAAHPRKVYTKQELFELAWGEPSAVDDSTVSVHVSNIRAKLKPTGTDGYIQTVWGLGFKLAADVVQ</sequence>
<evidence type="ECO:0000256" key="1">
    <source>
        <dbReference type="ARBA" id="ARBA00023125"/>
    </source>
</evidence>
<evidence type="ECO:0000313" key="6">
    <source>
        <dbReference type="EMBL" id="MDJ1649833.1"/>
    </source>
</evidence>
<evidence type="ECO:0000256" key="3">
    <source>
        <dbReference type="PROSITE-ProRule" id="PRU01091"/>
    </source>
</evidence>
<comment type="caution">
    <text evidence="6">The sequence shown here is derived from an EMBL/GenBank/DDBJ whole genome shotgun (WGS) entry which is preliminary data.</text>
</comment>
<evidence type="ECO:0000256" key="2">
    <source>
        <dbReference type="PROSITE-ProRule" id="PRU00169"/>
    </source>
</evidence>
<name>A0ABT7DMP4_9ACTN</name>
<organism evidence="6 7">
    <name type="scientific">Gordonibacter faecis</name>
    <dbReference type="NCBI Taxonomy" id="3047475"/>
    <lineage>
        <taxon>Bacteria</taxon>
        <taxon>Bacillati</taxon>
        <taxon>Actinomycetota</taxon>
        <taxon>Coriobacteriia</taxon>
        <taxon>Eggerthellales</taxon>
        <taxon>Eggerthellaceae</taxon>
        <taxon>Gordonibacter</taxon>
    </lineage>
</organism>
<keyword evidence="2" id="KW-0597">Phosphoprotein</keyword>
<dbReference type="Gene3D" id="3.40.50.2300">
    <property type="match status" value="1"/>
</dbReference>
<keyword evidence="7" id="KW-1185">Reference proteome</keyword>
<dbReference type="InterPro" id="IPR001867">
    <property type="entry name" value="OmpR/PhoB-type_DNA-bd"/>
</dbReference>
<feature type="modified residue" description="4-aspartylphosphate" evidence="2">
    <location>
        <position position="59"/>
    </location>
</feature>
<feature type="domain" description="Response regulatory" evidence="4">
    <location>
        <begin position="5"/>
        <end position="124"/>
    </location>
</feature>
<feature type="DNA-binding region" description="OmpR/PhoB-type" evidence="3">
    <location>
        <begin position="137"/>
        <end position="235"/>
    </location>
</feature>
<dbReference type="InterPro" id="IPR036388">
    <property type="entry name" value="WH-like_DNA-bd_sf"/>
</dbReference>
<dbReference type="PANTHER" id="PTHR48111">
    <property type="entry name" value="REGULATOR OF RPOS"/>
    <property type="match status" value="1"/>
</dbReference>
<dbReference type="PROSITE" id="PS50110">
    <property type="entry name" value="RESPONSE_REGULATORY"/>
    <property type="match status" value="1"/>
</dbReference>
<dbReference type="Gene3D" id="1.10.10.10">
    <property type="entry name" value="Winged helix-like DNA-binding domain superfamily/Winged helix DNA-binding domain"/>
    <property type="match status" value="1"/>
</dbReference>
<protein>
    <submittedName>
        <fullName evidence="6">Response regulator transcription factor</fullName>
    </submittedName>
</protein>
<dbReference type="SMART" id="SM00862">
    <property type="entry name" value="Trans_reg_C"/>
    <property type="match status" value="1"/>
</dbReference>
<evidence type="ECO:0000313" key="7">
    <source>
        <dbReference type="Proteomes" id="UP001232750"/>
    </source>
</evidence>
<dbReference type="SMART" id="SM00448">
    <property type="entry name" value="REC"/>
    <property type="match status" value="1"/>
</dbReference>
<dbReference type="PANTHER" id="PTHR48111:SF2">
    <property type="entry name" value="RESPONSE REGULATOR SAER"/>
    <property type="match status" value="1"/>
</dbReference>
<evidence type="ECO:0000259" key="4">
    <source>
        <dbReference type="PROSITE" id="PS50110"/>
    </source>
</evidence>
<dbReference type="CDD" id="cd00383">
    <property type="entry name" value="trans_reg_C"/>
    <property type="match status" value="1"/>
</dbReference>
<feature type="domain" description="OmpR/PhoB-type" evidence="5">
    <location>
        <begin position="137"/>
        <end position="235"/>
    </location>
</feature>
<dbReference type="InterPro" id="IPR001789">
    <property type="entry name" value="Sig_transdc_resp-reg_receiver"/>
</dbReference>
<dbReference type="Proteomes" id="UP001232750">
    <property type="component" value="Unassembled WGS sequence"/>
</dbReference>
<dbReference type="PROSITE" id="PS51755">
    <property type="entry name" value="OMPR_PHOB"/>
    <property type="match status" value="1"/>
</dbReference>
<dbReference type="InterPro" id="IPR011006">
    <property type="entry name" value="CheY-like_superfamily"/>
</dbReference>
<reference evidence="6 7" key="1">
    <citation type="submission" date="2023-05" db="EMBL/GenBank/DDBJ databases">
        <title>Gordonibacter KGMB12511T sp. nov., isolated from faeces of healthy Korean.</title>
        <authorList>
            <person name="Kim H.S."/>
            <person name="Kim J.-S."/>
            <person name="Suh M.K."/>
            <person name="Eom M.K."/>
            <person name="Do H.E."/>
            <person name="Lee J.-S."/>
        </authorList>
    </citation>
    <scope>NUCLEOTIDE SEQUENCE [LARGE SCALE GENOMIC DNA]</scope>
    <source>
        <strain evidence="6 7">KGMB12511</strain>
    </source>
</reference>
<keyword evidence="1 3" id="KW-0238">DNA-binding</keyword>
<dbReference type="Pfam" id="PF00486">
    <property type="entry name" value="Trans_reg_C"/>
    <property type="match status" value="1"/>
</dbReference>
<dbReference type="Pfam" id="PF00072">
    <property type="entry name" value="Response_reg"/>
    <property type="match status" value="1"/>
</dbReference>
<dbReference type="EMBL" id="JASJEU010000006">
    <property type="protein sequence ID" value="MDJ1649833.1"/>
    <property type="molecule type" value="Genomic_DNA"/>
</dbReference>
<evidence type="ECO:0000259" key="5">
    <source>
        <dbReference type="PROSITE" id="PS51755"/>
    </source>
</evidence>
<gene>
    <name evidence="6" type="ORF">QNJ86_03375</name>
</gene>
<dbReference type="InterPro" id="IPR039420">
    <property type="entry name" value="WalR-like"/>
</dbReference>
<dbReference type="SUPFAM" id="SSF52172">
    <property type="entry name" value="CheY-like"/>
    <property type="match status" value="1"/>
</dbReference>
<proteinExistence type="predicted"/>